<feature type="compositionally biased region" description="Low complexity" evidence="1">
    <location>
        <begin position="131"/>
        <end position="140"/>
    </location>
</feature>
<dbReference type="InterPro" id="IPR039607">
    <property type="entry name" value="VQ_8/17/18/20/21/25"/>
</dbReference>
<feature type="region of interest" description="Disordered" evidence="1">
    <location>
        <begin position="64"/>
        <end position="144"/>
    </location>
</feature>
<sequence>MKHAAKLPSSRGAASSSPAASAHRLSHAIAKAPPPRKIRIIHVLAPEVIKTEARHFRELVQRLTGKPAPSGGGADSPAASTGDASSSSLPPPAPAPAASDSCDTAGDEASGAAAAAAIEAMTKVKEEPETSSSGGSSSSSGGEGGGFLRALELDGCNDAFFKELDDFLFGCCDHMESSGFDF</sequence>
<dbReference type="PANTHER" id="PTHR33143">
    <property type="entry name" value="F16F4.1 PROTEIN-RELATED"/>
    <property type="match status" value="1"/>
</dbReference>
<evidence type="ECO:0000256" key="1">
    <source>
        <dbReference type="SAM" id="MobiDB-lite"/>
    </source>
</evidence>
<feature type="compositionally biased region" description="Low complexity" evidence="1">
    <location>
        <begin position="65"/>
        <end position="88"/>
    </location>
</feature>
<dbReference type="PANTHER" id="PTHR33143:SF3">
    <property type="entry name" value="VQ MOTIF-CONTAINING PROTEIN 17-RELATED"/>
    <property type="match status" value="1"/>
</dbReference>
<gene>
    <name evidence="3" type="ORF">U9M48_034193</name>
</gene>
<feature type="compositionally biased region" description="Low complexity" evidence="1">
    <location>
        <begin position="7"/>
        <end position="23"/>
    </location>
</feature>
<evidence type="ECO:0000313" key="4">
    <source>
        <dbReference type="Proteomes" id="UP001341281"/>
    </source>
</evidence>
<evidence type="ECO:0000313" key="3">
    <source>
        <dbReference type="EMBL" id="WVZ87579.1"/>
    </source>
</evidence>
<organism evidence="3 4">
    <name type="scientific">Paspalum notatum var. saurae</name>
    <dbReference type="NCBI Taxonomy" id="547442"/>
    <lineage>
        <taxon>Eukaryota</taxon>
        <taxon>Viridiplantae</taxon>
        <taxon>Streptophyta</taxon>
        <taxon>Embryophyta</taxon>
        <taxon>Tracheophyta</taxon>
        <taxon>Spermatophyta</taxon>
        <taxon>Magnoliopsida</taxon>
        <taxon>Liliopsida</taxon>
        <taxon>Poales</taxon>
        <taxon>Poaceae</taxon>
        <taxon>PACMAD clade</taxon>
        <taxon>Panicoideae</taxon>
        <taxon>Andropogonodae</taxon>
        <taxon>Paspaleae</taxon>
        <taxon>Paspalinae</taxon>
        <taxon>Paspalum</taxon>
    </lineage>
</organism>
<proteinExistence type="predicted"/>
<keyword evidence="4" id="KW-1185">Reference proteome</keyword>
<dbReference type="InterPro" id="IPR008889">
    <property type="entry name" value="VQ"/>
</dbReference>
<accession>A0AAQ3UBQ3</accession>
<feature type="compositionally biased region" description="Low complexity" evidence="1">
    <location>
        <begin position="107"/>
        <end position="120"/>
    </location>
</feature>
<reference evidence="3 4" key="1">
    <citation type="submission" date="2024-02" db="EMBL/GenBank/DDBJ databases">
        <title>High-quality chromosome-scale genome assembly of Pensacola bahiagrass (Paspalum notatum Flugge var. saurae).</title>
        <authorList>
            <person name="Vega J.M."/>
            <person name="Podio M."/>
            <person name="Orjuela J."/>
            <person name="Siena L.A."/>
            <person name="Pessino S.C."/>
            <person name="Combes M.C."/>
            <person name="Mariac C."/>
            <person name="Albertini E."/>
            <person name="Pupilli F."/>
            <person name="Ortiz J.P.A."/>
            <person name="Leblanc O."/>
        </authorList>
    </citation>
    <scope>NUCLEOTIDE SEQUENCE [LARGE SCALE GENOMIC DNA]</scope>
    <source>
        <strain evidence="3">R1</strain>
        <tissue evidence="3">Leaf</tissue>
    </source>
</reference>
<protein>
    <recommendedName>
        <fullName evidence="2">VQ domain-containing protein</fullName>
    </recommendedName>
</protein>
<feature type="domain" description="VQ" evidence="2">
    <location>
        <begin position="45"/>
        <end position="70"/>
    </location>
</feature>
<dbReference type="Proteomes" id="UP001341281">
    <property type="component" value="Chromosome 07"/>
</dbReference>
<dbReference type="EMBL" id="CP144751">
    <property type="protein sequence ID" value="WVZ87579.1"/>
    <property type="molecule type" value="Genomic_DNA"/>
</dbReference>
<dbReference type="GO" id="GO:0005634">
    <property type="term" value="C:nucleus"/>
    <property type="evidence" value="ECO:0007669"/>
    <property type="project" value="TreeGrafter"/>
</dbReference>
<feature type="region of interest" description="Disordered" evidence="1">
    <location>
        <begin position="1"/>
        <end position="33"/>
    </location>
</feature>
<dbReference type="AlphaFoldDB" id="A0AAQ3UBQ3"/>
<name>A0AAQ3UBQ3_PASNO</name>
<evidence type="ECO:0000259" key="2">
    <source>
        <dbReference type="Pfam" id="PF05678"/>
    </source>
</evidence>
<dbReference type="Pfam" id="PF05678">
    <property type="entry name" value="VQ"/>
    <property type="match status" value="1"/>
</dbReference>